<dbReference type="InterPro" id="IPR030400">
    <property type="entry name" value="Sedolisin_dom"/>
</dbReference>
<name>A0A4U0XVA9_9PEZI</name>
<organism evidence="18 19">
    <name type="scientific">Cryomyces minteri</name>
    <dbReference type="NCBI Taxonomy" id="331657"/>
    <lineage>
        <taxon>Eukaryota</taxon>
        <taxon>Fungi</taxon>
        <taxon>Dikarya</taxon>
        <taxon>Ascomycota</taxon>
        <taxon>Pezizomycotina</taxon>
        <taxon>Dothideomycetes</taxon>
        <taxon>Dothideomycetes incertae sedis</taxon>
        <taxon>Cryomyces</taxon>
    </lineage>
</organism>
<dbReference type="GO" id="GO:0008240">
    <property type="term" value="F:tripeptidyl-peptidase activity"/>
    <property type="evidence" value="ECO:0007669"/>
    <property type="project" value="UniProtKB-EC"/>
</dbReference>
<dbReference type="Gene3D" id="3.40.50.200">
    <property type="entry name" value="Peptidase S8/S53 domain"/>
    <property type="match status" value="1"/>
</dbReference>
<evidence type="ECO:0000256" key="3">
    <source>
        <dbReference type="ARBA" id="ARBA00004239"/>
    </source>
</evidence>
<dbReference type="FunFam" id="3.40.50.200:FF:000015">
    <property type="entry name" value="Tripeptidyl peptidase A"/>
    <property type="match status" value="1"/>
</dbReference>
<feature type="chain" id="PRO_5020685607" description="tripeptidyl-peptidase II" evidence="16">
    <location>
        <begin position="20"/>
        <end position="613"/>
    </location>
</feature>
<dbReference type="InterPro" id="IPR050819">
    <property type="entry name" value="Tripeptidyl-peptidase_I"/>
</dbReference>
<dbReference type="InterPro" id="IPR000209">
    <property type="entry name" value="Peptidase_S8/S53_dom"/>
</dbReference>
<comment type="cofactor">
    <cofactor evidence="15">
        <name>Ca(2+)</name>
        <dbReference type="ChEBI" id="CHEBI:29108"/>
    </cofactor>
    <text evidence="15">Binds 1 Ca(2+) ion per subunit.</text>
</comment>
<dbReference type="SUPFAM" id="SSF54897">
    <property type="entry name" value="Protease propeptides/inhibitors"/>
    <property type="match status" value="1"/>
</dbReference>
<sequence length="613" mass="65813">MVFSTSLLFVALLAEAVSGTPISARVRSPYAVKDSHFVPRKWSRVGPAPADHTINLHIGLKQSQFDELERRLFEGIFHSSRRGRSPQVNELVKPTDNALGLVHDWLLDNGVEPSHLDHSPAKDWIKVSLLVNAVEVLLDTEYSIFKHEDGSHIVRTPSWPLPAHLHEHVDAIQPTNSFFRAEPRRTNWRPAGRPEHGMEWNYPPQVDVSNVTVAQVCNASAVTPLCLRTLYRTIGYTPQAAGTNRIGLTDYLGEANNKSDVQLFLSKFRPDAAGADFAVEVIDNGDNQQTPNTPAQLAAGKDLEGNLDAETVLAIDYPTPLVAYTTGGAPPFVPDAFTPTDTNEPYLAWVSYVLAQASVPQVISTSYGDDEQTVPAAYARRVCAEFAQLGARGVSLLFASGDSGVGRTGACLTNDGRNASTFLPSFPSTCPYVTSVGGTKAFAPEVVAYDARNGFAPGGGFSDYFAQPWWQARAVDAYVAGLAGRHDGLYNKAGRAYPDLAAQAQHFVTVWNGSEVLLDGTSASTPAAAAVIALVNDALLARGKPPLGFLNPWLYRRGFKGLNDIVSGSAIGCGGDGFPAEAGWDAVTGWGTPDFLKLKALAGAGGEVGRQWD</sequence>
<feature type="active site" description="Charge relay system" evidence="15">
    <location>
        <position position="308"/>
    </location>
</feature>
<proteinExistence type="predicted"/>
<dbReference type="AlphaFoldDB" id="A0A4U0XVA9"/>
<feature type="signal peptide" evidence="16">
    <location>
        <begin position="1"/>
        <end position="19"/>
    </location>
</feature>
<dbReference type="InterPro" id="IPR015500">
    <property type="entry name" value="Peptidase_S8_subtilisin-rel"/>
</dbReference>
<dbReference type="GO" id="GO:0006508">
    <property type="term" value="P:proteolysis"/>
    <property type="evidence" value="ECO:0007669"/>
    <property type="project" value="UniProtKB-KW"/>
</dbReference>
<dbReference type="PROSITE" id="PS51695">
    <property type="entry name" value="SEDOLISIN"/>
    <property type="match status" value="1"/>
</dbReference>
<evidence type="ECO:0000256" key="1">
    <source>
        <dbReference type="ARBA" id="ARBA00001910"/>
    </source>
</evidence>
<comment type="function">
    <text evidence="2">Secreted tripeptidyl-peptidase which degrades proteins at acidic pHs and is involved in virulence.</text>
</comment>
<evidence type="ECO:0000256" key="16">
    <source>
        <dbReference type="SAM" id="SignalP"/>
    </source>
</evidence>
<keyword evidence="19" id="KW-1185">Reference proteome</keyword>
<keyword evidence="14" id="KW-0325">Glycoprotein</keyword>
<accession>A0A4U0XVA9</accession>
<keyword evidence="9 15" id="KW-0378">Hydrolase</keyword>
<dbReference type="CDD" id="cd11377">
    <property type="entry name" value="Pro-peptidase_S53"/>
    <property type="match status" value="1"/>
</dbReference>
<dbReference type="GO" id="GO:0046872">
    <property type="term" value="F:metal ion binding"/>
    <property type="evidence" value="ECO:0007669"/>
    <property type="project" value="UniProtKB-UniRule"/>
</dbReference>
<dbReference type="Pfam" id="PF09286">
    <property type="entry name" value="Pro-kuma_activ"/>
    <property type="match status" value="1"/>
</dbReference>
<gene>
    <name evidence="18" type="ORF">B0A49_00603</name>
</gene>
<dbReference type="OrthoDB" id="409122at2759"/>
<evidence type="ECO:0000256" key="10">
    <source>
        <dbReference type="ARBA" id="ARBA00022825"/>
    </source>
</evidence>
<evidence type="ECO:0000259" key="17">
    <source>
        <dbReference type="PROSITE" id="PS51695"/>
    </source>
</evidence>
<evidence type="ECO:0000256" key="15">
    <source>
        <dbReference type="PROSITE-ProRule" id="PRU01032"/>
    </source>
</evidence>
<feature type="active site" description="Charge relay system" evidence="15">
    <location>
        <position position="522"/>
    </location>
</feature>
<evidence type="ECO:0000256" key="14">
    <source>
        <dbReference type="ARBA" id="ARBA00023180"/>
    </source>
</evidence>
<keyword evidence="8 16" id="KW-0732">Signal</keyword>
<dbReference type="PANTHER" id="PTHR14218:SF39">
    <property type="entry name" value="PEPTIDASE S53 DOMAIN-CONTAINING PROTEIN"/>
    <property type="match status" value="1"/>
</dbReference>
<dbReference type="Proteomes" id="UP000308768">
    <property type="component" value="Unassembled WGS sequence"/>
</dbReference>
<keyword evidence="6 15" id="KW-0645">Protease</keyword>
<keyword evidence="5" id="KW-0964">Secreted</keyword>
<dbReference type="InterPro" id="IPR015366">
    <property type="entry name" value="S53_propep"/>
</dbReference>
<dbReference type="PROSITE" id="PS00138">
    <property type="entry name" value="SUBTILASE_SER"/>
    <property type="match status" value="1"/>
</dbReference>
<evidence type="ECO:0000256" key="13">
    <source>
        <dbReference type="ARBA" id="ARBA00023145"/>
    </source>
</evidence>
<keyword evidence="12" id="KW-0843">Virulence</keyword>
<evidence type="ECO:0000256" key="5">
    <source>
        <dbReference type="ARBA" id="ARBA00022525"/>
    </source>
</evidence>
<comment type="subcellular location">
    <subcellularLocation>
        <location evidence="3">Secreted</location>
        <location evidence="3">Extracellular space</location>
    </subcellularLocation>
</comment>
<evidence type="ECO:0000313" key="18">
    <source>
        <dbReference type="EMBL" id="TKA81714.1"/>
    </source>
</evidence>
<dbReference type="Pfam" id="PF00082">
    <property type="entry name" value="Peptidase_S8"/>
    <property type="match status" value="1"/>
</dbReference>
<dbReference type="STRING" id="331657.A0A4U0XVA9"/>
<dbReference type="PANTHER" id="PTHR14218">
    <property type="entry name" value="PROTEASE S8 TRIPEPTIDYL PEPTIDASE I CLN2"/>
    <property type="match status" value="1"/>
</dbReference>
<evidence type="ECO:0000256" key="8">
    <source>
        <dbReference type="ARBA" id="ARBA00022729"/>
    </source>
</evidence>
<evidence type="ECO:0000313" key="19">
    <source>
        <dbReference type="Proteomes" id="UP000308768"/>
    </source>
</evidence>
<comment type="caution">
    <text evidence="18">The sequence shown here is derived from an EMBL/GenBank/DDBJ whole genome shotgun (WGS) entry which is preliminary data.</text>
</comment>
<comment type="catalytic activity">
    <reaction evidence="1">
        <text>Release of an N-terminal tripeptide from a polypeptide.</text>
        <dbReference type="EC" id="3.4.14.10"/>
    </reaction>
</comment>
<keyword evidence="7 15" id="KW-0479">Metal-binding</keyword>
<feature type="active site" description="Charge relay system" evidence="15">
    <location>
        <position position="304"/>
    </location>
</feature>
<dbReference type="GO" id="GO:0005576">
    <property type="term" value="C:extracellular region"/>
    <property type="evidence" value="ECO:0007669"/>
    <property type="project" value="UniProtKB-SubCell"/>
</dbReference>
<keyword evidence="10 15" id="KW-0720">Serine protease</keyword>
<dbReference type="InterPro" id="IPR023828">
    <property type="entry name" value="Peptidase_S8_Ser-AS"/>
</dbReference>
<feature type="binding site" evidence="15">
    <location>
        <position position="565"/>
    </location>
    <ligand>
        <name>Ca(2+)</name>
        <dbReference type="ChEBI" id="CHEBI:29108"/>
    </ligand>
</feature>
<dbReference type="CDD" id="cd04056">
    <property type="entry name" value="Peptidases_S53"/>
    <property type="match status" value="1"/>
</dbReference>
<dbReference type="SUPFAM" id="SSF52743">
    <property type="entry name" value="Subtilisin-like"/>
    <property type="match status" value="1"/>
</dbReference>
<evidence type="ECO:0000256" key="6">
    <source>
        <dbReference type="ARBA" id="ARBA00022670"/>
    </source>
</evidence>
<dbReference type="EMBL" id="NAJN01000016">
    <property type="protein sequence ID" value="TKA81714.1"/>
    <property type="molecule type" value="Genomic_DNA"/>
</dbReference>
<feature type="binding site" evidence="15">
    <location>
        <position position="585"/>
    </location>
    <ligand>
        <name>Ca(2+)</name>
        <dbReference type="ChEBI" id="CHEBI:29108"/>
    </ligand>
</feature>
<protein>
    <recommendedName>
        <fullName evidence="4">tripeptidyl-peptidase II</fullName>
        <ecNumber evidence="4">3.4.14.10</ecNumber>
    </recommendedName>
</protein>
<evidence type="ECO:0000256" key="12">
    <source>
        <dbReference type="ARBA" id="ARBA00023026"/>
    </source>
</evidence>
<dbReference type="EC" id="3.4.14.10" evidence="4"/>
<feature type="binding site" evidence="15">
    <location>
        <position position="564"/>
    </location>
    <ligand>
        <name>Ca(2+)</name>
        <dbReference type="ChEBI" id="CHEBI:29108"/>
    </ligand>
</feature>
<feature type="binding site" evidence="15">
    <location>
        <position position="583"/>
    </location>
    <ligand>
        <name>Ca(2+)</name>
        <dbReference type="ChEBI" id="CHEBI:29108"/>
    </ligand>
</feature>
<evidence type="ECO:0000256" key="11">
    <source>
        <dbReference type="ARBA" id="ARBA00022837"/>
    </source>
</evidence>
<dbReference type="InterPro" id="IPR036852">
    <property type="entry name" value="Peptidase_S8/S53_dom_sf"/>
</dbReference>
<evidence type="ECO:0000256" key="7">
    <source>
        <dbReference type="ARBA" id="ARBA00022723"/>
    </source>
</evidence>
<evidence type="ECO:0000256" key="9">
    <source>
        <dbReference type="ARBA" id="ARBA00022801"/>
    </source>
</evidence>
<dbReference type="GO" id="GO:0004252">
    <property type="term" value="F:serine-type endopeptidase activity"/>
    <property type="evidence" value="ECO:0007669"/>
    <property type="project" value="UniProtKB-UniRule"/>
</dbReference>
<keyword evidence="13" id="KW-0865">Zymogen</keyword>
<reference evidence="18 19" key="1">
    <citation type="submission" date="2017-03" db="EMBL/GenBank/DDBJ databases">
        <title>Genomes of endolithic fungi from Antarctica.</title>
        <authorList>
            <person name="Coleine C."/>
            <person name="Masonjones S."/>
            <person name="Stajich J.E."/>
        </authorList>
    </citation>
    <scope>NUCLEOTIDE SEQUENCE [LARGE SCALE GENOMIC DNA]</scope>
    <source>
        <strain evidence="18 19">CCFEE 5187</strain>
    </source>
</reference>
<evidence type="ECO:0000256" key="2">
    <source>
        <dbReference type="ARBA" id="ARBA00002451"/>
    </source>
</evidence>
<dbReference type="PRINTS" id="PR00723">
    <property type="entry name" value="SUBTILISIN"/>
</dbReference>
<feature type="domain" description="Peptidase S53" evidence="17">
    <location>
        <begin position="221"/>
        <end position="605"/>
    </location>
</feature>
<dbReference type="SMART" id="SM00944">
    <property type="entry name" value="Pro-kuma_activ"/>
    <property type="match status" value="1"/>
</dbReference>
<evidence type="ECO:0000256" key="4">
    <source>
        <dbReference type="ARBA" id="ARBA00012462"/>
    </source>
</evidence>
<keyword evidence="11 15" id="KW-0106">Calcium</keyword>